<dbReference type="InterPro" id="IPR020846">
    <property type="entry name" value="MFS_dom"/>
</dbReference>
<feature type="transmembrane region" description="Helical" evidence="6">
    <location>
        <begin position="355"/>
        <end position="374"/>
    </location>
</feature>
<dbReference type="PANTHER" id="PTHR23513:SF11">
    <property type="entry name" value="STAPHYLOFERRIN A TRANSPORTER"/>
    <property type="match status" value="1"/>
</dbReference>
<protein>
    <submittedName>
        <fullName evidence="8">MFS transporter</fullName>
    </submittedName>
</protein>
<dbReference type="CDD" id="cd06173">
    <property type="entry name" value="MFS_MefA_like"/>
    <property type="match status" value="1"/>
</dbReference>
<dbReference type="InterPro" id="IPR036259">
    <property type="entry name" value="MFS_trans_sf"/>
</dbReference>
<evidence type="ECO:0000256" key="6">
    <source>
        <dbReference type="SAM" id="Phobius"/>
    </source>
</evidence>
<organism evidence="8 9">
    <name type="scientific">Pelagibacterium nitratireducens</name>
    <dbReference type="NCBI Taxonomy" id="1046114"/>
    <lineage>
        <taxon>Bacteria</taxon>
        <taxon>Pseudomonadati</taxon>
        <taxon>Pseudomonadota</taxon>
        <taxon>Alphaproteobacteria</taxon>
        <taxon>Hyphomicrobiales</taxon>
        <taxon>Devosiaceae</taxon>
        <taxon>Pelagibacterium</taxon>
    </lineage>
</organism>
<keyword evidence="4 6" id="KW-1133">Transmembrane helix</keyword>
<evidence type="ECO:0000313" key="8">
    <source>
        <dbReference type="EMBL" id="WWT33312.1"/>
    </source>
</evidence>
<evidence type="ECO:0000256" key="4">
    <source>
        <dbReference type="ARBA" id="ARBA00022989"/>
    </source>
</evidence>
<feature type="transmembrane region" description="Helical" evidence="6">
    <location>
        <begin position="289"/>
        <end position="306"/>
    </location>
</feature>
<feature type="transmembrane region" description="Helical" evidence="6">
    <location>
        <begin position="42"/>
        <end position="63"/>
    </location>
</feature>
<reference evidence="8 9" key="1">
    <citation type="submission" date="2024-02" db="EMBL/GenBank/DDBJ databases">
        <title>Complete genome sequence of Pelagibacterium nitratireducens ZH15.</title>
        <authorList>
            <person name="Zhao L.H."/>
        </authorList>
    </citation>
    <scope>NUCLEOTIDE SEQUENCE [LARGE SCALE GENOMIC DNA]</scope>
    <source>
        <strain evidence="8 9">ZH15</strain>
    </source>
</reference>
<name>A0ABZ2I0F5_9HYPH</name>
<proteinExistence type="predicted"/>
<dbReference type="PANTHER" id="PTHR23513">
    <property type="entry name" value="INTEGRAL MEMBRANE EFFLUX PROTEIN-RELATED"/>
    <property type="match status" value="1"/>
</dbReference>
<comment type="subcellular location">
    <subcellularLocation>
        <location evidence="1">Cell membrane</location>
        <topology evidence="1">Multi-pass membrane protein</topology>
    </subcellularLocation>
</comment>
<sequence>MTSSVRSVPFLRLWCGNTASAVATWALPFILGFAVSTGAVDAIQLGILLALRATGFLIGVPIGGVLADRGGRRRILLVAGLIAAAGTLLTSLLVVGENTTEGFMLVIAGVILSGIGQGASRPAYQAIVPAIISRGSFQAANAALSLSARTTGLIGPALAVLIATTLGIGAAFVAIFVLWIVSGLLPPWPENDKGIDPGGLSSSSRIYRFAGDLVEGYKEARRHPWFFSGLTALSAVIAAGWSVTNVLTPQLSQAVFGDASLLAGTATAYACGAIGGAVILSNWKPTKRGWWALAGLGIYAVVPFSLLFSETYWIPVVAYFIAGIGAELFNIVWFTAIQQEMEESKLARVSSLDFIVSYGLAPLGLSVIAPLAVWVGTSTVLVAASIICLLAALLASAAQTSGSFSVERANFLGSTRPSARND</sequence>
<evidence type="ECO:0000256" key="1">
    <source>
        <dbReference type="ARBA" id="ARBA00004651"/>
    </source>
</evidence>
<dbReference type="PROSITE" id="PS50850">
    <property type="entry name" value="MFS"/>
    <property type="match status" value="1"/>
</dbReference>
<evidence type="ECO:0000259" key="7">
    <source>
        <dbReference type="PROSITE" id="PS50850"/>
    </source>
</evidence>
<feature type="transmembrane region" description="Helical" evidence="6">
    <location>
        <begin position="12"/>
        <end position="36"/>
    </location>
</feature>
<evidence type="ECO:0000256" key="5">
    <source>
        <dbReference type="ARBA" id="ARBA00023136"/>
    </source>
</evidence>
<feature type="transmembrane region" description="Helical" evidence="6">
    <location>
        <begin position="259"/>
        <end position="280"/>
    </location>
</feature>
<dbReference type="RefSeq" id="WP_338608812.1">
    <property type="nucleotide sequence ID" value="NZ_CP146275.1"/>
</dbReference>
<feature type="transmembrane region" description="Helical" evidence="6">
    <location>
        <begin position="312"/>
        <end position="334"/>
    </location>
</feature>
<keyword evidence="5 6" id="KW-0472">Membrane</keyword>
<evidence type="ECO:0000256" key="3">
    <source>
        <dbReference type="ARBA" id="ARBA00022692"/>
    </source>
</evidence>
<dbReference type="InterPro" id="IPR011701">
    <property type="entry name" value="MFS"/>
</dbReference>
<feature type="transmembrane region" description="Helical" evidence="6">
    <location>
        <begin position="380"/>
        <end position="398"/>
    </location>
</feature>
<gene>
    <name evidence="8" type="ORF">V6617_02270</name>
</gene>
<feature type="transmembrane region" description="Helical" evidence="6">
    <location>
        <begin position="158"/>
        <end position="181"/>
    </location>
</feature>
<accession>A0ABZ2I0F5</accession>
<dbReference type="Pfam" id="PF07690">
    <property type="entry name" value="MFS_1"/>
    <property type="match status" value="1"/>
</dbReference>
<feature type="domain" description="Major facilitator superfamily (MFS) profile" evidence="7">
    <location>
        <begin position="1"/>
        <end position="194"/>
    </location>
</feature>
<feature type="transmembrane region" description="Helical" evidence="6">
    <location>
        <begin position="225"/>
        <end position="247"/>
    </location>
</feature>
<feature type="transmembrane region" description="Helical" evidence="6">
    <location>
        <begin position="75"/>
        <end position="96"/>
    </location>
</feature>
<dbReference type="Gene3D" id="1.20.1250.20">
    <property type="entry name" value="MFS general substrate transporter like domains"/>
    <property type="match status" value="1"/>
</dbReference>
<dbReference type="Proteomes" id="UP001369958">
    <property type="component" value="Chromosome"/>
</dbReference>
<keyword evidence="3 6" id="KW-0812">Transmembrane</keyword>
<evidence type="ECO:0000313" key="9">
    <source>
        <dbReference type="Proteomes" id="UP001369958"/>
    </source>
</evidence>
<dbReference type="SUPFAM" id="SSF103473">
    <property type="entry name" value="MFS general substrate transporter"/>
    <property type="match status" value="1"/>
</dbReference>
<keyword evidence="2" id="KW-1003">Cell membrane</keyword>
<evidence type="ECO:0000256" key="2">
    <source>
        <dbReference type="ARBA" id="ARBA00022475"/>
    </source>
</evidence>
<dbReference type="EMBL" id="CP146275">
    <property type="protein sequence ID" value="WWT33312.1"/>
    <property type="molecule type" value="Genomic_DNA"/>
</dbReference>
<keyword evidence="9" id="KW-1185">Reference proteome</keyword>